<feature type="non-terminal residue" evidence="1">
    <location>
        <position position="94"/>
    </location>
</feature>
<reference evidence="1 2" key="1">
    <citation type="journal article" date="2021" name="Cell">
        <title>Tracing the genetic footprints of vertebrate landing in non-teleost ray-finned fishes.</title>
        <authorList>
            <person name="Bi X."/>
            <person name="Wang K."/>
            <person name="Yang L."/>
            <person name="Pan H."/>
            <person name="Jiang H."/>
            <person name="Wei Q."/>
            <person name="Fang M."/>
            <person name="Yu H."/>
            <person name="Zhu C."/>
            <person name="Cai Y."/>
            <person name="He Y."/>
            <person name="Gan X."/>
            <person name="Zeng H."/>
            <person name="Yu D."/>
            <person name="Zhu Y."/>
            <person name="Jiang H."/>
            <person name="Qiu Q."/>
            <person name="Yang H."/>
            <person name="Zhang Y.E."/>
            <person name="Wang W."/>
            <person name="Zhu M."/>
            <person name="He S."/>
            <person name="Zhang G."/>
        </authorList>
    </citation>
    <scope>NUCLEOTIDE SEQUENCE [LARGE SCALE GENOMIC DNA]</scope>
    <source>
        <strain evidence="1">Bchr_013</strain>
    </source>
</reference>
<dbReference type="EMBL" id="JAATIS010005064">
    <property type="protein sequence ID" value="KAG2460046.1"/>
    <property type="molecule type" value="Genomic_DNA"/>
</dbReference>
<dbReference type="Proteomes" id="UP000886611">
    <property type="component" value="Unassembled WGS sequence"/>
</dbReference>
<evidence type="ECO:0000313" key="2">
    <source>
        <dbReference type="Proteomes" id="UP000886611"/>
    </source>
</evidence>
<comment type="caution">
    <text evidence="1">The sequence shown here is derived from an EMBL/GenBank/DDBJ whole genome shotgun (WGS) entry which is preliminary data.</text>
</comment>
<keyword evidence="2" id="KW-1185">Reference proteome</keyword>
<accession>A0A8X8BLL8</accession>
<gene>
    <name evidence="1" type="primary">Zbed1_2</name>
    <name evidence="1" type="ORF">GTO96_0021460</name>
</gene>
<sequence length="94" mass="10766">MIQRVLEQERAITQVLSSDKKTRHLALTWQDIDVLESTDKAIRTLLEFTDALSAQSYVTVPYVKPVLHLFQTSILAHQPEDTELTMSIKTKILD</sequence>
<protein>
    <submittedName>
        <fullName evidence="1">ZBED1 protein</fullName>
    </submittedName>
</protein>
<evidence type="ECO:0000313" key="1">
    <source>
        <dbReference type="EMBL" id="KAG2460046.1"/>
    </source>
</evidence>
<proteinExistence type="predicted"/>
<name>A0A8X8BLL8_POLSE</name>
<feature type="non-terminal residue" evidence="1">
    <location>
        <position position="1"/>
    </location>
</feature>
<organism evidence="1 2">
    <name type="scientific">Polypterus senegalus</name>
    <name type="common">Senegal bichir</name>
    <dbReference type="NCBI Taxonomy" id="55291"/>
    <lineage>
        <taxon>Eukaryota</taxon>
        <taxon>Metazoa</taxon>
        <taxon>Chordata</taxon>
        <taxon>Craniata</taxon>
        <taxon>Vertebrata</taxon>
        <taxon>Euteleostomi</taxon>
        <taxon>Actinopterygii</taxon>
        <taxon>Polypteriformes</taxon>
        <taxon>Polypteridae</taxon>
        <taxon>Polypterus</taxon>
    </lineage>
</organism>
<dbReference type="AlphaFoldDB" id="A0A8X8BLL8"/>